<protein>
    <submittedName>
        <fullName evidence="1">Uncharacterized protein</fullName>
    </submittedName>
</protein>
<reference evidence="1" key="2">
    <citation type="submission" date="2021-10" db="EMBL/GenBank/DDBJ databases">
        <authorList>
            <person name="Piombo E."/>
        </authorList>
    </citation>
    <scope>NUCLEOTIDE SEQUENCE</scope>
</reference>
<keyword evidence="2" id="KW-1185">Reference proteome</keyword>
<organism evidence="1 2">
    <name type="scientific">Clonostachys rosea f. rosea IK726</name>
    <dbReference type="NCBI Taxonomy" id="1349383"/>
    <lineage>
        <taxon>Eukaryota</taxon>
        <taxon>Fungi</taxon>
        <taxon>Dikarya</taxon>
        <taxon>Ascomycota</taxon>
        <taxon>Pezizomycotina</taxon>
        <taxon>Sordariomycetes</taxon>
        <taxon>Hypocreomycetidae</taxon>
        <taxon>Hypocreales</taxon>
        <taxon>Bionectriaceae</taxon>
        <taxon>Clonostachys</taxon>
    </lineage>
</organism>
<proteinExistence type="predicted"/>
<comment type="caution">
    <text evidence="1">The sequence shown here is derived from an EMBL/GenBank/DDBJ whole genome shotgun (WGS) entry which is preliminary data.</text>
</comment>
<sequence>MGAMATKEVINGQRREGMETQVSDAEFIPGRVDESPLPGTMPGSNPKRRIKSFPTADSVVCDLTGDSYNDNGRGRSRGSGPATSSPTTRNTDKESCGTPAEKTSKGTPIDQGTAHHKRKNEDDPGGRGVQRRPKSAESQSPRSTLFKPMPLKRLVHRLMMTLEQGSFTCSVTTWEEKSYLKYSCKVLEKGLSRVELRYTRNASCIGGDAVRSDDSSSVSELVERQEQLLEFNSLSGLRYRAGIPIRSKVERRNRVSPRKAPFTL</sequence>
<accession>A0ACA9TZI6</accession>
<name>A0ACA9TZI6_BIOOC</name>
<gene>
    <name evidence="1" type="ORF">CRV2_00005297</name>
</gene>
<evidence type="ECO:0000313" key="1">
    <source>
        <dbReference type="EMBL" id="CAG9946415.1"/>
    </source>
</evidence>
<dbReference type="EMBL" id="CADEHS020000010">
    <property type="protein sequence ID" value="CAG9946415.1"/>
    <property type="molecule type" value="Genomic_DNA"/>
</dbReference>
<dbReference type="Proteomes" id="UP000836387">
    <property type="component" value="Unassembled WGS sequence"/>
</dbReference>
<reference evidence="1" key="1">
    <citation type="submission" date="2020-04" db="EMBL/GenBank/DDBJ databases">
        <authorList>
            <person name="Broberg M."/>
        </authorList>
    </citation>
    <scope>NUCLEOTIDE SEQUENCE</scope>
</reference>
<evidence type="ECO:0000313" key="2">
    <source>
        <dbReference type="Proteomes" id="UP000836387"/>
    </source>
</evidence>